<comment type="caution">
    <text evidence="1">The sequence shown here is derived from an EMBL/GenBank/DDBJ whole genome shotgun (WGS) entry which is preliminary data.</text>
</comment>
<evidence type="ECO:0000313" key="1">
    <source>
        <dbReference type="EMBL" id="CAK5275731.1"/>
    </source>
</evidence>
<accession>A0AAD2HIT1</accession>
<dbReference type="EMBL" id="CAVNYO010000405">
    <property type="protein sequence ID" value="CAK5275731.1"/>
    <property type="molecule type" value="Genomic_DNA"/>
</dbReference>
<dbReference type="AlphaFoldDB" id="A0AAD2HIT1"/>
<reference evidence="1" key="1">
    <citation type="submission" date="2023-11" db="EMBL/GenBank/DDBJ databases">
        <authorList>
            <person name="De Vega J J."/>
            <person name="De Vega J J."/>
        </authorList>
    </citation>
    <scope>NUCLEOTIDE SEQUENCE</scope>
</reference>
<proteinExistence type="predicted"/>
<keyword evidence="2" id="KW-1185">Reference proteome</keyword>
<organism evidence="1 2">
    <name type="scientific">Mycena citricolor</name>
    <dbReference type="NCBI Taxonomy" id="2018698"/>
    <lineage>
        <taxon>Eukaryota</taxon>
        <taxon>Fungi</taxon>
        <taxon>Dikarya</taxon>
        <taxon>Basidiomycota</taxon>
        <taxon>Agaricomycotina</taxon>
        <taxon>Agaricomycetes</taxon>
        <taxon>Agaricomycetidae</taxon>
        <taxon>Agaricales</taxon>
        <taxon>Marasmiineae</taxon>
        <taxon>Mycenaceae</taxon>
        <taxon>Mycena</taxon>
    </lineage>
</organism>
<name>A0AAD2HIT1_9AGAR</name>
<feature type="non-terminal residue" evidence="1">
    <location>
        <position position="69"/>
    </location>
</feature>
<gene>
    <name evidence="1" type="ORF">MYCIT1_LOCUS23677</name>
</gene>
<evidence type="ECO:0000313" key="2">
    <source>
        <dbReference type="Proteomes" id="UP001295794"/>
    </source>
</evidence>
<sequence>SLLTVQGLNLLYSPRSPRGSLHRSSAEIPVNWGIQKIVPFRMLLIIFTFFRISSSRWSSASPRNVSLRG</sequence>
<dbReference type="Proteomes" id="UP001295794">
    <property type="component" value="Unassembled WGS sequence"/>
</dbReference>
<protein>
    <submittedName>
        <fullName evidence="1">Uncharacterized protein</fullName>
    </submittedName>
</protein>